<feature type="repeat" description="TPR" evidence="3">
    <location>
        <begin position="100"/>
        <end position="133"/>
    </location>
</feature>
<reference evidence="4" key="1">
    <citation type="submission" date="2022-12" db="EMBL/GenBank/DDBJ databases">
        <title>Bacterial isolates from different developmental stages of Nematostella vectensis.</title>
        <authorList>
            <person name="Fraune S."/>
        </authorList>
    </citation>
    <scope>NUCLEOTIDE SEQUENCE</scope>
    <source>
        <strain evidence="4">G21630-S1</strain>
    </source>
</reference>
<dbReference type="RefSeq" id="WP_269424278.1">
    <property type="nucleotide sequence ID" value="NZ_JAPWGY010000005.1"/>
</dbReference>
<evidence type="ECO:0000256" key="1">
    <source>
        <dbReference type="ARBA" id="ARBA00022737"/>
    </source>
</evidence>
<comment type="caution">
    <text evidence="4">The sequence shown here is derived from an EMBL/GenBank/DDBJ whole genome shotgun (WGS) entry which is preliminary data.</text>
</comment>
<evidence type="ECO:0000256" key="2">
    <source>
        <dbReference type="ARBA" id="ARBA00022803"/>
    </source>
</evidence>
<keyword evidence="5" id="KW-1185">Reference proteome</keyword>
<dbReference type="PANTHER" id="PTHR44858">
    <property type="entry name" value="TETRATRICOPEPTIDE REPEAT PROTEIN 6"/>
    <property type="match status" value="1"/>
</dbReference>
<dbReference type="EMBL" id="JAPWGY010000005">
    <property type="protein sequence ID" value="MCZ4282132.1"/>
    <property type="molecule type" value="Genomic_DNA"/>
</dbReference>
<organism evidence="4 5">
    <name type="scientific">Kiloniella laminariae</name>
    <dbReference type="NCBI Taxonomy" id="454162"/>
    <lineage>
        <taxon>Bacteria</taxon>
        <taxon>Pseudomonadati</taxon>
        <taxon>Pseudomonadota</taxon>
        <taxon>Alphaproteobacteria</taxon>
        <taxon>Rhodospirillales</taxon>
        <taxon>Kiloniellaceae</taxon>
        <taxon>Kiloniella</taxon>
    </lineage>
</organism>
<gene>
    <name evidence="4" type="ORF">O4H49_15190</name>
</gene>
<dbReference type="Proteomes" id="UP001069802">
    <property type="component" value="Unassembled WGS sequence"/>
</dbReference>
<proteinExistence type="predicted"/>
<dbReference type="SUPFAM" id="SSF48452">
    <property type="entry name" value="TPR-like"/>
    <property type="match status" value="1"/>
</dbReference>
<evidence type="ECO:0000313" key="4">
    <source>
        <dbReference type="EMBL" id="MCZ4282132.1"/>
    </source>
</evidence>
<dbReference type="SMART" id="SM00028">
    <property type="entry name" value="TPR"/>
    <property type="match status" value="2"/>
</dbReference>
<protein>
    <submittedName>
        <fullName evidence="4">Tetratricopeptide repeat protein</fullName>
    </submittedName>
</protein>
<keyword evidence="1" id="KW-0677">Repeat</keyword>
<evidence type="ECO:0000313" key="5">
    <source>
        <dbReference type="Proteomes" id="UP001069802"/>
    </source>
</evidence>
<dbReference type="Gene3D" id="1.25.40.10">
    <property type="entry name" value="Tetratricopeptide repeat domain"/>
    <property type="match status" value="1"/>
</dbReference>
<dbReference type="PANTHER" id="PTHR44858:SF1">
    <property type="entry name" value="UDP-N-ACETYLGLUCOSAMINE--PEPTIDE N-ACETYLGLUCOSAMINYLTRANSFERASE SPINDLY-RELATED"/>
    <property type="match status" value="1"/>
</dbReference>
<name>A0ABT4LQC3_9PROT</name>
<dbReference type="InterPro" id="IPR019734">
    <property type="entry name" value="TPR_rpt"/>
</dbReference>
<dbReference type="Pfam" id="PF13174">
    <property type="entry name" value="TPR_6"/>
    <property type="match status" value="1"/>
</dbReference>
<dbReference type="InterPro" id="IPR050498">
    <property type="entry name" value="Ycf3"/>
</dbReference>
<sequence>MKNKLFYLVLLSLCLVISPFKVRADQKDSRLPSLFEKLQLASPGVESFLIEGKIWSIWLETEDGIIAEQMDGAGRATGKGDYEEALLGYTSIIKRNPNYAEAWNKRALTHYLMGNLTKSLTDINRTLLLEPRHFGALAGQGLIYIAQKKWRLARQALEKALAVHPTMPGPLENLRYVKTQIEGEEI</sequence>
<dbReference type="InterPro" id="IPR011990">
    <property type="entry name" value="TPR-like_helical_dom_sf"/>
</dbReference>
<keyword evidence="2 3" id="KW-0802">TPR repeat</keyword>
<evidence type="ECO:0000256" key="3">
    <source>
        <dbReference type="PROSITE-ProRule" id="PRU00339"/>
    </source>
</evidence>
<accession>A0ABT4LQC3</accession>
<dbReference type="PROSITE" id="PS50005">
    <property type="entry name" value="TPR"/>
    <property type="match status" value="1"/>
</dbReference>
<dbReference type="Pfam" id="PF13432">
    <property type="entry name" value="TPR_16"/>
    <property type="match status" value="1"/>
</dbReference>